<name>A0ABZ2G032_9PSED</name>
<reference evidence="2 3" key="1">
    <citation type="submission" date="2024-02" db="EMBL/GenBank/DDBJ databases">
        <title>The whole genome sequence of Pseudomonas benzopyrenica MLY92.</title>
        <authorList>
            <person name="Liu Y."/>
        </authorList>
    </citation>
    <scope>NUCLEOTIDE SEQUENCE [LARGE SCALE GENOMIC DNA]</scope>
    <source>
        <strain evidence="2 3">MLY92</strain>
    </source>
</reference>
<feature type="region of interest" description="Disordered" evidence="1">
    <location>
        <begin position="17"/>
        <end position="60"/>
    </location>
</feature>
<evidence type="ECO:0000256" key="1">
    <source>
        <dbReference type="SAM" id="MobiDB-lite"/>
    </source>
</evidence>
<evidence type="ECO:0000313" key="2">
    <source>
        <dbReference type="EMBL" id="WWM69121.1"/>
    </source>
</evidence>
<dbReference type="Proteomes" id="UP001372714">
    <property type="component" value="Chromosome"/>
</dbReference>
<dbReference type="EMBL" id="CP145723">
    <property type="protein sequence ID" value="WWM69121.1"/>
    <property type="molecule type" value="Genomic_DNA"/>
</dbReference>
<dbReference type="RefSeq" id="WP_338547513.1">
    <property type="nucleotide sequence ID" value="NZ_CP145723.1"/>
</dbReference>
<evidence type="ECO:0000313" key="3">
    <source>
        <dbReference type="Proteomes" id="UP001372714"/>
    </source>
</evidence>
<keyword evidence="3" id="KW-1185">Reference proteome</keyword>
<feature type="compositionally biased region" description="Polar residues" evidence="1">
    <location>
        <begin position="33"/>
        <end position="42"/>
    </location>
</feature>
<proteinExistence type="predicted"/>
<feature type="compositionally biased region" description="Basic and acidic residues" evidence="1">
    <location>
        <begin position="43"/>
        <end position="60"/>
    </location>
</feature>
<accession>A0ABZ2G032</accession>
<organism evidence="2 3">
    <name type="scientific">Pseudomonas benzopyrenica</name>
    <dbReference type="NCBI Taxonomy" id="2993566"/>
    <lineage>
        <taxon>Bacteria</taxon>
        <taxon>Pseudomonadati</taxon>
        <taxon>Pseudomonadota</taxon>
        <taxon>Gammaproteobacteria</taxon>
        <taxon>Pseudomonadales</taxon>
        <taxon>Pseudomonadaceae</taxon>
        <taxon>Pseudomonas</taxon>
    </lineage>
</organism>
<sequence length="67" mass="7677">MALFYLMTQLADLRQLKPTEQAEGSDECRKNAKTQQIASSDGQRAKSHDEPVKDDSKREQAQLYVMF</sequence>
<gene>
    <name evidence="2" type="ORF">V6W80_00250</name>
</gene>
<protein>
    <submittedName>
        <fullName evidence="2">Uncharacterized protein</fullName>
    </submittedName>
</protein>